<dbReference type="EMBL" id="VJMH01002544">
    <property type="protein sequence ID" value="KAF0708402.1"/>
    <property type="molecule type" value="Genomic_DNA"/>
</dbReference>
<evidence type="ECO:0000313" key="3">
    <source>
        <dbReference type="EMBL" id="VFT83358.1"/>
    </source>
</evidence>
<dbReference type="InterPro" id="IPR036770">
    <property type="entry name" value="Ankyrin_rpt-contain_sf"/>
</dbReference>
<dbReference type="AlphaFoldDB" id="A0A485KFE5"/>
<reference evidence="3 5" key="1">
    <citation type="submission" date="2019-03" db="EMBL/GenBank/DDBJ databases">
        <authorList>
            <person name="Gaulin E."/>
            <person name="Dumas B."/>
        </authorList>
    </citation>
    <scope>NUCLEOTIDE SEQUENCE [LARGE SCALE GENOMIC DNA]</scope>
    <source>
        <strain evidence="3">CBS 568.67</strain>
    </source>
</reference>
<dbReference type="EMBL" id="VJMH01007062">
    <property type="protein sequence ID" value="KAF0685672.1"/>
    <property type="molecule type" value="Genomic_DNA"/>
</dbReference>
<keyword evidence="5" id="KW-1185">Reference proteome</keyword>
<dbReference type="Proteomes" id="UP000332933">
    <property type="component" value="Unassembled WGS sequence"/>
</dbReference>
<dbReference type="InterPro" id="IPR002110">
    <property type="entry name" value="Ankyrin_rpt"/>
</dbReference>
<organism evidence="3 5">
    <name type="scientific">Aphanomyces stellatus</name>
    <dbReference type="NCBI Taxonomy" id="120398"/>
    <lineage>
        <taxon>Eukaryota</taxon>
        <taxon>Sar</taxon>
        <taxon>Stramenopiles</taxon>
        <taxon>Oomycota</taxon>
        <taxon>Saprolegniomycetes</taxon>
        <taxon>Saprolegniales</taxon>
        <taxon>Verrucalvaceae</taxon>
        <taxon>Aphanomyces</taxon>
    </lineage>
</organism>
<sequence length="137" mass="14668">MMLHAAILADDTVGFTDALSASLAQVNVVHAMAAYINHLRRMDIGVDDGITIEVEGTPLLLAVYLGRTNMAKLLIACDRLDINGTNQTNDTPLGIATIGGHMIKNSAGSNAMTHAVEKQHVESLKLLLVHGNRRDVD</sequence>
<dbReference type="EMBL" id="CAADRA010007088">
    <property type="protein sequence ID" value="VFT99168.1"/>
    <property type="molecule type" value="Genomic_DNA"/>
</dbReference>
<accession>A0A485KFE5</accession>
<dbReference type="Pfam" id="PF00023">
    <property type="entry name" value="Ank"/>
    <property type="match status" value="1"/>
</dbReference>
<gene>
    <name evidence="3" type="primary">Aste57867_6362</name>
    <name evidence="4" type="synonym">Aste57867_22508</name>
    <name evidence="2" type="ORF">As57867_006347</name>
    <name evidence="1" type="ORF">As57867_022438</name>
    <name evidence="4" type="ORF">ASTE57867_22508</name>
    <name evidence="3" type="ORF">ASTE57867_6362</name>
</gene>
<evidence type="ECO:0000313" key="2">
    <source>
        <dbReference type="EMBL" id="KAF0708402.1"/>
    </source>
</evidence>
<evidence type="ECO:0000313" key="5">
    <source>
        <dbReference type="Proteomes" id="UP000332933"/>
    </source>
</evidence>
<dbReference type="EMBL" id="CAADRA010002546">
    <property type="protein sequence ID" value="VFT83358.1"/>
    <property type="molecule type" value="Genomic_DNA"/>
</dbReference>
<proteinExistence type="predicted"/>
<name>A0A485KFE5_9STRA</name>
<dbReference type="Gene3D" id="1.25.40.20">
    <property type="entry name" value="Ankyrin repeat-containing domain"/>
    <property type="match status" value="1"/>
</dbReference>
<evidence type="ECO:0000313" key="4">
    <source>
        <dbReference type="EMBL" id="VFT99168.1"/>
    </source>
</evidence>
<dbReference type="SUPFAM" id="SSF48403">
    <property type="entry name" value="Ankyrin repeat"/>
    <property type="match status" value="1"/>
</dbReference>
<reference evidence="1" key="2">
    <citation type="submission" date="2019-06" db="EMBL/GenBank/DDBJ databases">
        <title>Genomics analysis of Aphanomyces spp. identifies a new class of oomycete effector associated with host adaptation.</title>
        <authorList>
            <person name="Gaulin E."/>
        </authorList>
    </citation>
    <scope>NUCLEOTIDE SEQUENCE</scope>
    <source>
        <strain evidence="1">CBS 578.67</strain>
    </source>
</reference>
<evidence type="ECO:0000313" key="1">
    <source>
        <dbReference type="EMBL" id="KAF0685672.1"/>
    </source>
</evidence>
<protein>
    <submittedName>
        <fullName evidence="4">Aste57867_22508 protein</fullName>
    </submittedName>
    <submittedName>
        <fullName evidence="3">Aste57867_6362 protein</fullName>
    </submittedName>
</protein>